<accession>A0A194WYL2</accession>
<keyword evidence="3" id="KW-1185">Reference proteome</keyword>
<organism evidence="2 3">
    <name type="scientific">Mollisia scopiformis</name>
    <name type="common">Conifer needle endophyte fungus</name>
    <name type="synonym">Phialocephala scopiformis</name>
    <dbReference type="NCBI Taxonomy" id="149040"/>
    <lineage>
        <taxon>Eukaryota</taxon>
        <taxon>Fungi</taxon>
        <taxon>Dikarya</taxon>
        <taxon>Ascomycota</taxon>
        <taxon>Pezizomycotina</taxon>
        <taxon>Leotiomycetes</taxon>
        <taxon>Helotiales</taxon>
        <taxon>Mollisiaceae</taxon>
        <taxon>Mollisia</taxon>
    </lineage>
</organism>
<keyword evidence="1" id="KW-1133">Transmembrane helix</keyword>
<protein>
    <submittedName>
        <fullName evidence="2">Uncharacterized protein</fullName>
    </submittedName>
</protein>
<name>A0A194WYL2_MOLSC</name>
<dbReference type="EMBL" id="KQ947423">
    <property type="protein sequence ID" value="KUJ13035.1"/>
    <property type="molecule type" value="Genomic_DNA"/>
</dbReference>
<proteinExistence type="predicted"/>
<keyword evidence="1" id="KW-0472">Membrane</keyword>
<dbReference type="AlphaFoldDB" id="A0A194WYL2"/>
<dbReference type="KEGG" id="psco:LY89DRAFT_199443"/>
<evidence type="ECO:0000313" key="3">
    <source>
        <dbReference type="Proteomes" id="UP000070700"/>
    </source>
</evidence>
<gene>
    <name evidence="2" type="ORF">LY89DRAFT_199443</name>
</gene>
<evidence type="ECO:0000313" key="2">
    <source>
        <dbReference type="EMBL" id="KUJ13035.1"/>
    </source>
</evidence>
<dbReference type="Proteomes" id="UP000070700">
    <property type="component" value="Unassembled WGS sequence"/>
</dbReference>
<keyword evidence="1" id="KW-0812">Transmembrane</keyword>
<reference evidence="2 3" key="1">
    <citation type="submission" date="2015-10" db="EMBL/GenBank/DDBJ databases">
        <title>Full genome of DAOMC 229536 Phialocephala scopiformis, a fungal endophyte of spruce producing the potent anti-insectan compound rugulosin.</title>
        <authorList>
            <consortium name="DOE Joint Genome Institute"/>
            <person name="Walker A.K."/>
            <person name="Frasz S.L."/>
            <person name="Seifert K.A."/>
            <person name="Miller J.D."/>
            <person name="Mondo S.J."/>
            <person name="Labutti K."/>
            <person name="Lipzen A."/>
            <person name="Dockter R."/>
            <person name="Kennedy M."/>
            <person name="Grigoriev I.V."/>
            <person name="Spatafora J.W."/>
        </authorList>
    </citation>
    <scope>NUCLEOTIDE SEQUENCE [LARGE SCALE GENOMIC DNA]</scope>
    <source>
        <strain evidence="2 3">CBS 120377</strain>
    </source>
</reference>
<feature type="transmembrane region" description="Helical" evidence="1">
    <location>
        <begin position="42"/>
        <end position="59"/>
    </location>
</feature>
<evidence type="ECO:0000256" key="1">
    <source>
        <dbReference type="SAM" id="Phobius"/>
    </source>
</evidence>
<dbReference type="RefSeq" id="XP_018067390.1">
    <property type="nucleotide sequence ID" value="XM_018205774.1"/>
</dbReference>
<dbReference type="GeneID" id="28815500"/>
<sequence>MYIKTFIDICPSKESMKVKLVIEKSCILKEKGLCRPLELASIYHPCLLINLLCIYFMLLS</sequence>
<dbReference type="InParanoid" id="A0A194WYL2"/>